<reference evidence="1 2" key="1">
    <citation type="submission" date="2018-11" db="EMBL/GenBank/DDBJ databases">
        <title>Sequencing the genomes of 1000 actinobacteria strains.</title>
        <authorList>
            <person name="Klenk H.-P."/>
        </authorList>
    </citation>
    <scope>NUCLEOTIDE SEQUENCE [LARGE SCALE GENOMIC DNA]</scope>
    <source>
        <strain evidence="1 2">DSM 13521</strain>
    </source>
</reference>
<name>A0A3N2DBI3_9MICO</name>
<dbReference type="Proteomes" id="UP000275356">
    <property type="component" value="Unassembled WGS sequence"/>
</dbReference>
<dbReference type="Gene3D" id="3.30.530.20">
    <property type="match status" value="1"/>
</dbReference>
<evidence type="ECO:0000313" key="2">
    <source>
        <dbReference type="Proteomes" id="UP000275356"/>
    </source>
</evidence>
<dbReference type="OrthoDB" id="4618973at2"/>
<protein>
    <submittedName>
        <fullName evidence="1">Polyketide cyclase/dehydrase/lipid transport protein</fullName>
    </submittedName>
</protein>
<organism evidence="1 2">
    <name type="scientific">Salana multivorans</name>
    <dbReference type="NCBI Taxonomy" id="120377"/>
    <lineage>
        <taxon>Bacteria</taxon>
        <taxon>Bacillati</taxon>
        <taxon>Actinomycetota</taxon>
        <taxon>Actinomycetes</taxon>
        <taxon>Micrococcales</taxon>
        <taxon>Beutenbergiaceae</taxon>
        <taxon>Salana</taxon>
    </lineage>
</organism>
<gene>
    <name evidence="1" type="ORF">EDD28_1665</name>
</gene>
<comment type="caution">
    <text evidence="1">The sequence shown here is derived from an EMBL/GenBank/DDBJ whole genome shotgun (WGS) entry which is preliminary data.</text>
</comment>
<dbReference type="Pfam" id="PF10604">
    <property type="entry name" value="Polyketide_cyc2"/>
    <property type="match status" value="1"/>
</dbReference>
<accession>A0A3N2DBI3</accession>
<evidence type="ECO:0000313" key="1">
    <source>
        <dbReference type="EMBL" id="ROR97072.1"/>
    </source>
</evidence>
<dbReference type="RefSeq" id="WP_123739169.1">
    <property type="nucleotide sequence ID" value="NZ_RKHQ01000001.1"/>
</dbReference>
<sequence length="158" mass="17476">MRYRLEDSIRIGRPAAEVFAIVSDVTRTGEWSPQCYACEWAGPDRTVGATFVGHNRTPERTWTTTSRVVANEADVEFGWAVTSSDVRWGYRLATLDDGATLLTEYTEFGARAEAVFAERFGDDAEHQARVRLTAAAEGIPVTLRRIREIAELAPVPGA</sequence>
<dbReference type="EMBL" id="RKHQ01000001">
    <property type="protein sequence ID" value="ROR97072.1"/>
    <property type="molecule type" value="Genomic_DNA"/>
</dbReference>
<proteinExistence type="predicted"/>
<dbReference type="CDD" id="cd07812">
    <property type="entry name" value="SRPBCC"/>
    <property type="match status" value="1"/>
</dbReference>
<dbReference type="SUPFAM" id="SSF55961">
    <property type="entry name" value="Bet v1-like"/>
    <property type="match status" value="1"/>
</dbReference>
<dbReference type="AlphaFoldDB" id="A0A3N2DBI3"/>
<dbReference type="InterPro" id="IPR019587">
    <property type="entry name" value="Polyketide_cyclase/dehydratase"/>
</dbReference>
<keyword evidence="2" id="KW-1185">Reference proteome</keyword>
<dbReference type="InterPro" id="IPR023393">
    <property type="entry name" value="START-like_dom_sf"/>
</dbReference>